<evidence type="ECO:0000313" key="1">
    <source>
        <dbReference type="Proteomes" id="UP000818029"/>
    </source>
</evidence>
<dbReference type="PANTHER" id="PTHR33067">
    <property type="entry name" value="RNA-DIRECTED DNA POLYMERASE-RELATED"/>
    <property type="match status" value="1"/>
</dbReference>
<dbReference type="PANTHER" id="PTHR33067:SF32">
    <property type="entry name" value="ASPARTIC PEPTIDASE DDI1-TYPE DOMAIN-CONTAINING PROTEIN"/>
    <property type="match status" value="1"/>
</dbReference>
<dbReference type="RefSeq" id="XP_016684044.1">
    <property type="nucleotide sequence ID" value="XM_016828555.1"/>
</dbReference>
<proteinExistence type="predicted"/>
<evidence type="ECO:0000313" key="2">
    <source>
        <dbReference type="RefSeq" id="XP_016684044.1"/>
    </source>
</evidence>
<evidence type="ECO:0008006" key="3">
    <source>
        <dbReference type="Google" id="ProtNLM"/>
    </source>
</evidence>
<gene>
    <name evidence="2" type="primary">LOC107902356</name>
</gene>
<dbReference type="CDD" id="cd00303">
    <property type="entry name" value="retropepsin_like"/>
    <property type="match status" value="1"/>
</dbReference>
<dbReference type="GeneID" id="107902356"/>
<dbReference type="KEGG" id="ghi:107902356"/>
<protein>
    <recommendedName>
        <fullName evidence="3">Retrovirus-related Pol polyprotein from transposon opus</fullName>
    </recommendedName>
</protein>
<dbReference type="InterPro" id="IPR021109">
    <property type="entry name" value="Peptidase_aspartic_dom_sf"/>
</dbReference>
<dbReference type="Proteomes" id="UP000818029">
    <property type="component" value="Chromosome D05"/>
</dbReference>
<reference evidence="2" key="2">
    <citation type="submission" date="2025-08" db="UniProtKB">
        <authorList>
            <consortium name="RefSeq"/>
        </authorList>
    </citation>
    <scope>IDENTIFICATION</scope>
</reference>
<accession>A0A1U8J770</accession>
<dbReference type="AlphaFoldDB" id="A0A1U8J770"/>
<dbReference type="OrthoDB" id="1934381at2759"/>
<reference evidence="1" key="1">
    <citation type="journal article" date="2020" name="Nat. Genet.">
        <title>Genomic diversifications of five Gossypium allopolyploid species and their impact on cotton improvement.</title>
        <authorList>
            <person name="Chen Z.J."/>
            <person name="Sreedasyam A."/>
            <person name="Ando A."/>
            <person name="Song Q."/>
            <person name="De Santiago L.M."/>
            <person name="Hulse-Kemp A.M."/>
            <person name="Ding M."/>
            <person name="Ye W."/>
            <person name="Kirkbride R.C."/>
            <person name="Jenkins J."/>
            <person name="Plott C."/>
            <person name="Lovell J."/>
            <person name="Lin Y.M."/>
            <person name="Vaughn R."/>
            <person name="Liu B."/>
            <person name="Simpson S."/>
            <person name="Scheffler B.E."/>
            <person name="Wen L."/>
            <person name="Saski C.A."/>
            <person name="Grover C.E."/>
            <person name="Hu G."/>
            <person name="Conover J.L."/>
            <person name="Carlson J.W."/>
            <person name="Shu S."/>
            <person name="Boston L.B."/>
            <person name="Williams M."/>
            <person name="Peterson D.G."/>
            <person name="McGee K."/>
            <person name="Jones D.C."/>
            <person name="Wendel J.F."/>
            <person name="Stelly D.M."/>
            <person name="Grimwood J."/>
            <person name="Schmutz J."/>
        </authorList>
    </citation>
    <scope>NUCLEOTIDE SEQUENCE [LARGE SCALE GENOMIC DNA]</scope>
    <source>
        <strain evidence="1">cv. TM-1</strain>
    </source>
</reference>
<dbReference type="Gene3D" id="2.40.70.10">
    <property type="entry name" value="Acid Proteases"/>
    <property type="match status" value="1"/>
</dbReference>
<name>A0A1U8J770_GOSHI</name>
<organism evidence="1 2">
    <name type="scientific">Gossypium hirsutum</name>
    <name type="common">Upland cotton</name>
    <name type="synonym">Gossypium mexicanum</name>
    <dbReference type="NCBI Taxonomy" id="3635"/>
    <lineage>
        <taxon>Eukaryota</taxon>
        <taxon>Viridiplantae</taxon>
        <taxon>Streptophyta</taxon>
        <taxon>Embryophyta</taxon>
        <taxon>Tracheophyta</taxon>
        <taxon>Spermatophyta</taxon>
        <taxon>Magnoliopsida</taxon>
        <taxon>eudicotyledons</taxon>
        <taxon>Gunneridae</taxon>
        <taxon>Pentapetalae</taxon>
        <taxon>rosids</taxon>
        <taxon>malvids</taxon>
        <taxon>Malvales</taxon>
        <taxon>Malvaceae</taxon>
        <taxon>Malvoideae</taxon>
        <taxon>Gossypium</taxon>
    </lineage>
</organism>
<keyword evidence="1" id="KW-1185">Reference proteome</keyword>
<dbReference type="PaxDb" id="3635-A0A1U8J770"/>
<sequence length="142" mass="15964">MLKNKLPPKLNDPGSLTIPCSIGNDYVGKELCDLGASINLMHMYIFRKLGIGKARPTTVTLQLVDRSYVHLKGKVEDVLVRVDEFIFPVDFIILECEADKELPIMLGRAFLATGRTLIDVQKCELTMRINDQQLTFNVLDAL</sequence>